<dbReference type="GO" id="GO:0031177">
    <property type="term" value="F:phosphopantetheine binding"/>
    <property type="evidence" value="ECO:0007669"/>
    <property type="project" value="TreeGrafter"/>
</dbReference>
<dbReference type="InterPro" id="IPR023213">
    <property type="entry name" value="CAT-like_dom_sf"/>
</dbReference>
<sequence length="1453" mass="161702">MSFSSINSLIEILFDSSAGKSTGITFIAGQDKEEFLSYKELKAQAEFVLYNLHNAGLQAGDELIIQLEDNKSFLLIFWACLIGKIIPVPLSFGGQEEYKHKLFAVWRTLRHPFLITTADQLKRMAEFADDQAGADTYAAMVAACVPPDAITVREQRAAELPVVNRKDIAYIQYSSGSTGNPKGVILTHENLLYNARDIVMRSGTTAQDRSLSWMPLTHDMGMICFHLSSLFAGIDQYLLPTPLFIRRPSLWLSKAAQHKISQLYSPNFGYQYFLAAFSREEATSIGMDLSSIRIIYNGAEPIDAAICRNFQHTLAPYGLPERVCYPGYGLAEASVAVTLPIPGDELTVYYLDRENLSVGNQVRELDPHDKSAVSFVEVGLPIDHCNIRIAGPKDEWLGDDTVGNIQIKGLNVTAGYYMQEDVTRQLYTKDGWLRTGDIGFVHNRRLVITGRAKNMMIVNGQNYYPHDIERVVQTIPGMELGKVVACAIKQADEKNDALVLFILHKGGLEAFAELAAAAQKRILEATGLGVESFIPIKKVPKTTSGKVQHFRLIEQFRSGHWDETLEALKALSTPAPVAGGATAAMITAAWQEVSGQQLTDNHQSMLEASLNSLLIMRFIAIVSEKLSRKLTIKDFFEHPTVAALEAFLHAAPQQEINTCLLPYGEQDAHTVTLTQQRFFMMEMLQPDNSPLNISYTLLVEDDISPDVLEAASAELARRHDVLRSFFRLTDAGPRQYFNRDASVSFLYNDLSAAGNPLAASQDACKAFSRMPFDLESAPLWRIGLFKVAPGKSMVCVVMHHIISDGWTLLLIKNELAAIYRMLLGEQVLLPQATAFREYTNWYASWLLGKQYLADKQYWLQEYAGFEQTALFQLPQATEQHGKDFSASRISFGLDAATYAQLQAYCKEQQVSVFAALITLISAWLYKFTGRTDIAIGTDSSGRLSAGLEGIAGCFINTMVIRNRFAADNSLGWLLSYTAGKIFDAFEHQLYPADMKQESTIETPAMDVLVLFQNFGLTTYDNFGNVKAQLVDLPAETSLAALSFEFIEDASSLTCHIDFRTALFSRSQAAWWPGHFRMLLKALLETPATRLNSLQILAPEEKVLLAKRHNDLYYSHIYVENDIIRRFERMALQTPQATAVLFEGKYISYEELNAQVNKWAYFLKATHGIGYGDRVGICLPRSDKSLIAILAILKTGASYVPLEQEYPTNRLQFMIADSGVQLLLTDAACEHDFSTSHATQLVWEEVSAQLTDYPTDNHGTIVRDTDEAYVIYTSGTTGRPKGVSVNRLALYDYAQTVVVYFGITDTDIVIQQSALSFDTLLEEVFPALCQGAAIHILRDGGRDIEAILYAIDTGKATILSTTPAVIAELNRYAGVMAGLRVLISGGEVLKYTQIDQLMKEGVNIYNTYGPSETTVCACYHKVVPGTGNIPVGRAIRNRKYTYWMKINVWCPLVP</sequence>
<dbReference type="Gene3D" id="1.10.1200.10">
    <property type="entry name" value="ACP-like"/>
    <property type="match status" value="1"/>
</dbReference>
<dbReference type="PANTHER" id="PTHR45527">
    <property type="entry name" value="NONRIBOSOMAL PEPTIDE SYNTHETASE"/>
    <property type="match status" value="1"/>
</dbReference>
<dbReference type="SUPFAM" id="SSF47336">
    <property type="entry name" value="ACP-like"/>
    <property type="match status" value="1"/>
</dbReference>
<dbReference type="Pfam" id="PF00550">
    <property type="entry name" value="PP-binding"/>
    <property type="match status" value="1"/>
</dbReference>
<dbReference type="PROSITE" id="PS00455">
    <property type="entry name" value="AMP_BINDING"/>
    <property type="match status" value="2"/>
</dbReference>
<dbReference type="GO" id="GO:0044550">
    <property type="term" value="P:secondary metabolite biosynthetic process"/>
    <property type="evidence" value="ECO:0007669"/>
    <property type="project" value="TreeGrafter"/>
</dbReference>
<comment type="caution">
    <text evidence="2">The sequence shown here is derived from an EMBL/GenBank/DDBJ whole genome shotgun (WGS) entry which is preliminary data.</text>
</comment>
<dbReference type="Gene3D" id="3.30.300.30">
    <property type="match status" value="1"/>
</dbReference>
<dbReference type="PROSITE" id="PS50075">
    <property type="entry name" value="CARRIER"/>
    <property type="match status" value="1"/>
</dbReference>
<dbReference type="EMBL" id="VOHS01000012">
    <property type="protein sequence ID" value="TWV99921.1"/>
    <property type="molecule type" value="Genomic_DNA"/>
</dbReference>
<dbReference type="Gene3D" id="3.40.50.980">
    <property type="match status" value="2"/>
</dbReference>
<dbReference type="InterPro" id="IPR020845">
    <property type="entry name" value="AMP-binding_CS"/>
</dbReference>
<dbReference type="Gene3D" id="3.30.559.30">
    <property type="entry name" value="Nonribosomal peptide synthetase, condensation domain"/>
    <property type="match status" value="1"/>
</dbReference>
<evidence type="ECO:0000313" key="2">
    <source>
        <dbReference type="EMBL" id="TWV99921.1"/>
    </source>
</evidence>
<accession>A0A5C6LSP0</accession>
<dbReference type="GO" id="GO:0043041">
    <property type="term" value="P:amino acid activation for nonribosomal peptide biosynthetic process"/>
    <property type="evidence" value="ECO:0007669"/>
    <property type="project" value="TreeGrafter"/>
</dbReference>
<dbReference type="OrthoDB" id="9778383at2"/>
<evidence type="ECO:0000313" key="3">
    <source>
        <dbReference type="Proteomes" id="UP000318815"/>
    </source>
</evidence>
<dbReference type="InterPro" id="IPR009081">
    <property type="entry name" value="PP-bd_ACP"/>
</dbReference>
<dbReference type="InterPro" id="IPR036736">
    <property type="entry name" value="ACP-like_sf"/>
</dbReference>
<dbReference type="RefSeq" id="WP_146305801.1">
    <property type="nucleotide sequence ID" value="NZ_VOHS01000012.1"/>
</dbReference>
<dbReference type="Pfam" id="PF00668">
    <property type="entry name" value="Condensation"/>
    <property type="match status" value="1"/>
</dbReference>
<protein>
    <submittedName>
        <fullName evidence="2">AMP-binding protein</fullName>
    </submittedName>
</protein>
<feature type="domain" description="Carrier" evidence="1">
    <location>
        <begin position="577"/>
        <end position="652"/>
    </location>
</feature>
<dbReference type="SUPFAM" id="SSF56801">
    <property type="entry name" value="Acetyl-CoA synthetase-like"/>
    <property type="match status" value="2"/>
</dbReference>
<dbReference type="InterPro" id="IPR042099">
    <property type="entry name" value="ANL_N_sf"/>
</dbReference>
<dbReference type="Gene3D" id="3.30.559.10">
    <property type="entry name" value="Chloramphenicol acetyltransferase-like domain"/>
    <property type="match status" value="1"/>
</dbReference>
<dbReference type="GO" id="GO:0005737">
    <property type="term" value="C:cytoplasm"/>
    <property type="evidence" value="ECO:0007669"/>
    <property type="project" value="TreeGrafter"/>
</dbReference>
<gene>
    <name evidence="2" type="ORF">FEF09_14605</name>
</gene>
<dbReference type="FunFam" id="3.40.50.980:FF:000001">
    <property type="entry name" value="Non-ribosomal peptide synthetase"/>
    <property type="match status" value="1"/>
</dbReference>
<dbReference type="GO" id="GO:0003824">
    <property type="term" value="F:catalytic activity"/>
    <property type="evidence" value="ECO:0007669"/>
    <property type="project" value="InterPro"/>
</dbReference>
<reference evidence="2 3" key="1">
    <citation type="submission" date="2019-08" db="EMBL/GenBank/DDBJ databases">
        <title>Whole genome sequencing of chitin degrading bacteria Chitinophaga pinensis YS16.</title>
        <authorList>
            <person name="Singh R.P."/>
            <person name="Manchanda G."/>
            <person name="Maurya I.K."/>
            <person name="Joshi N.K."/>
            <person name="Srivastava A.K."/>
        </authorList>
    </citation>
    <scope>NUCLEOTIDE SEQUENCE [LARGE SCALE GENOMIC DNA]</scope>
    <source>
        <strain evidence="2 3">YS-16</strain>
    </source>
</reference>
<dbReference type="PANTHER" id="PTHR45527:SF1">
    <property type="entry name" value="FATTY ACID SYNTHASE"/>
    <property type="match status" value="1"/>
</dbReference>
<organism evidence="2 3">
    <name type="scientific">Chitinophaga pinensis</name>
    <dbReference type="NCBI Taxonomy" id="79329"/>
    <lineage>
        <taxon>Bacteria</taxon>
        <taxon>Pseudomonadati</taxon>
        <taxon>Bacteroidota</taxon>
        <taxon>Chitinophagia</taxon>
        <taxon>Chitinophagales</taxon>
        <taxon>Chitinophagaceae</taxon>
        <taxon>Chitinophaga</taxon>
    </lineage>
</organism>
<dbReference type="Pfam" id="PF00501">
    <property type="entry name" value="AMP-binding"/>
    <property type="match status" value="2"/>
</dbReference>
<name>A0A5C6LSP0_9BACT</name>
<evidence type="ECO:0000259" key="1">
    <source>
        <dbReference type="PROSITE" id="PS50075"/>
    </source>
</evidence>
<dbReference type="Proteomes" id="UP000318815">
    <property type="component" value="Unassembled WGS sequence"/>
</dbReference>
<proteinExistence type="predicted"/>
<dbReference type="InterPro" id="IPR001242">
    <property type="entry name" value="Condensation_dom"/>
</dbReference>
<dbReference type="InterPro" id="IPR000873">
    <property type="entry name" value="AMP-dep_synth/lig_dom"/>
</dbReference>
<dbReference type="InterPro" id="IPR045851">
    <property type="entry name" value="AMP-bd_C_sf"/>
</dbReference>
<dbReference type="Gene3D" id="3.40.50.12780">
    <property type="entry name" value="N-terminal domain of ligase-like"/>
    <property type="match status" value="1"/>
</dbReference>
<keyword evidence="3" id="KW-1185">Reference proteome</keyword>
<dbReference type="SUPFAM" id="SSF52777">
    <property type="entry name" value="CoA-dependent acyltransferases"/>
    <property type="match status" value="2"/>
</dbReference>